<reference evidence="1" key="1">
    <citation type="submission" date="2019-02" db="EMBL/GenBank/DDBJ databases">
        <authorList>
            <person name="Gruber-Vodicka R. H."/>
            <person name="Seah K. B. B."/>
        </authorList>
    </citation>
    <scope>NUCLEOTIDE SEQUENCE</scope>
    <source>
        <strain evidence="1">BECK_M6</strain>
    </source>
</reference>
<gene>
    <name evidence="1" type="ORF">BECKLFY1418A_GA0070994_10566</name>
</gene>
<proteinExistence type="predicted"/>
<name>A0A450UUH6_9GAMM</name>
<evidence type="ECO:0000313" key="1">
    <source>
        <dbReference type="EMBL" id="VFJ96146.1"/>
    </source>
</evidence>
<dbReference type="AlphaFoldDB" id="A0A450UUH6"/>
<protein>
    <submittedName>
        <fullName evidence="1">Uncharacterized protein</fullName>
    </submittedName>
</protein>
<accession>A0A450UUH6</accession>
<sequence>MGETVKYGTIFVKNGFAHWSGDSSVQFEVCESGSEFCELEGIWNPNNDVIHNKYFNAITGLCIWAKYDCVFKFEPRGKGNPGAVRSLISTEHQKNLFRRLKNGHKIEKILISETPYGQYQSQLIGWQADSVKRFGIKKLWYALPFDEYMVTIKELERFLPPKCVHQISHKLHIHYNMLKEKIKNTIDAQLEFIHPMRLDNISVEESYMWPYQNLEADLGIEEIQEIRIPYQTMKTGSMIPPILLGLLGMPVPYYSPREETSYDCLIP</sequence>
<organism evidence="1">
    <name type="scientific">Candidatus Kentrum sp. LFY</name>
    <dbReference type="NCBI Taxonomy" id="2126342"/>
    <lineage>
        <taxon>Bacteria</taxon>
        <taxon>Pseudomonadati</taxon>
        <taxon>Pseudomonadota</taxon>
        <taxon>Gammaproteobacteria</taxon>
        <taxon>Candidatus Kentrum</taxon>
    </lineage>
</organism>
<dbReference type="EMBL" id="CAADFH010000056">
    <property type="protein sequence ID" value="VFJ96146.1"/>
    <property type="molecule type" value="Genomic_DNA"/>
</dbReference>